<organism evidence="1 2">
    <name type="scientific">Grus japonensis</name>
    <name type="common">Japanese crane</name>
    <name type="synonym">Red-crowned crane</name>
    <dbReference type="NCBI Taxonomy" id="30415"/>
    <lineage>
        <taxon>Eukaryota</taxon>
        <taxon>Metazoa</taxon>
        <taxon>Chordata</taxon>
        <taxon>Craniata</taxon>
        <taxon>Vertebrata</taxon>
        <taxon>Euteleostomi</taxon>
        <taxon>Archelosauria</taxon>
        <taxon>Archosauria</taxon>
        <taxon>Dinosauria</taxon>
        <taxon>Saurischia</taxon>
        <taxon>Theropoda</taxon>
        <taxon>Coelurosauria</taxon>
        <taxon>Aves</taxon>
        <taxon>Neognathae</taxon>
        <taxon>Neoaves</taxon>
        <taxon>Gruiformes</taxon>
        <taxon>Gruidae</taxon>
        <taxon>Grus</taxon>
    </lineage>
</organism>
<sequence>MIGEEFGPINHNLSEDLDMDFLNRAYVVMFGSATCLAEADAIFVLRNCCIALIGAAEHRWRKGTSPDQPVIRFNTTYRYIGSSLKNNVRGVVVMAVKQAYAEVEVHDLGT</sequence>
<proteinExistence type="predicted"/>
<evidence type="ECO:0000313" key="1">
    <source>
        <dbReference type="EMBL" id="GAB0194397.1"/>
    </source>
</evidence>
<name>A0ABC9XCB6_GRUJA</name>
<keyword evidence="2" id="KW-1185">Reference proteome</keyword>
<gene>
    <name evidence="1" type="ORF">GRJ2_001905000</name>
</gene>
<dbReference type="AlphaFoldDB" id="A0ABC9XCB6"/>
<dbReference type="Proteomes" id="UP001623348">
    <property type="component" value="Unassembled WGS sequence"/>
</dbReference>
<accession>A0ABC9XCB6</accession>
<evidence type="ECO:0000313" key="2">
    <source>
        <dbReference type="Proteomes" id="UP001623348"/>
    </source>
</evidence>
<comment type="caution">
    <text evidence="1">The sequence shown here is derived from an EMBL/GenBank/DDBJ whole genome shotgun (WGS) entry which is preliminary data.</text>
</comment>
<reference evidence="1 2" key="1">
    <citation type="submission" date="2024-06" db="EMBL/GenBank/DDBJ databases">
        <title>The draft genome of Grus japonensis, version 3.</title>
        <authorList>
            <person name="Nabeshima K."/>
            <person name="Suzuki S."/>
            <person name="Onuma M."/>
        </authorList>
    </citation>
    <scope>NUCLEOTIDE SEQUENCE [LARGE SCALE GENOMIC DNA]</scope>
    <source>
        <strain evidence="1 2">451A</strain>
    </source>
</reference>
<protein>
    <submittedName>
        <fullName evidence="1">Uncharacterized protein</fullName>
    </submittedName>
</protein>
<dbReference type="EMBL" id="BAAFJT010000011">
    <property type="protein sequence ID" value="GAB0194397.1"/>
    <property type="molecule type" value="Genomic_DNA"/>
</dbReference>